<comment type="caution">
    <text evidence="2">The sequence shown here is derived from an EMBL/GenBank/DDBJ whole genome shotgun (WGS) entry which is preliminary data.</text>
</comment>
<dbReference type="EMBL" id="VIGB01000003">
    <property type="protein sequence ID" value="TQF06927.1"/>
    <property type="molecule type" value="Genomic_DNA"/>
</dbReference>
<dbReference type="AlphaFoldDB" id="A0A540WDG1"/>
<name>A0A540WDG1_9ACTN</name>
<dbReference type="PANTHER" id="PTHR43792">
    <property type="entry name" value="GNAT FAMILY, PUTATIVE (AFU_ORTHOLOGUE AFUA_3G00765)-RELATED-RELATED"/>
    <property type="match status" value="1"/>
</dbReference>
<dbReference type="Pfam" id="PF13302">
    <property type="entry name" value="Acetyltransf_3"/>
    <property type="match status" value="1"/>
</dbReference>
<dbReference type="PROSITE" id="PS51186">
    <property type="entry name" value="GNAT"/>
    <property type="match status" value="1"/>
</dbReference>
<feature type="domain" description="N-acetyltransferase" evidence="1">
    <location>
        <begin position="13"/>
        <end position="180"/>
    </location>
</feature>
<evidence type="ECO:0000259" key="1">
    <source>
        <dbReference type="PROSITE" id="PS51186"/>
    </source>
</evidence>
<dbReference type="RefSeq" id="WP_141637332.1">
    <property type="nucleotide sequence ID" value="NZ_VIGB01000003.1"/>
</dbReference>
<keyword evidence="2" id="KW-0808">Transferase</keyword>
<dbReference type="GO" id="GO:0016747">
    <property type="term" value="F:acyltransferase activity, transferring groups other than amino-acyl groups"/>
    <property type="evidence" value="ECO:0007669"/>
    <property type="project" value="InterPro"/>
</dbReference>
<protein>
    <submittedName>
        <fullName evidence="2">GNAT family N-acetyltransferase</fullName>
    </submittedName>
</protein>
<accession>A0A540WDG1</accession>
<evidence type="ECO:0000313" key="3">
    <source>
        <dbReference type="Proteomes" id="UP000319103"/>
    </source>
</evidence>
<dbReference type="InterPro" id="IPR051531">
    <property type="entry name" value="N-acetyltransferase"/>
</dbReference>
<dbReference type="InterPro" id="IPR000182">
    <property type="entry name" value="GNAT_dom"/>
</dbReference>
<dbReference type="PANTHER" id="PTHR43792:SF1">
    <property type="entry name" value="N-ACETYLTRANSFERASE DOMAIN-CONTAINING PROTEIN"/>
    <property type="match status" value="1"/>
</dbReference>
<gene>
    <name evidence="2" type="ORF">E6W39_37970</name>
</gene>
<proteinExistence type="predicted"/>
<dbReference type="InterPro" id="IPR016181">
    <property type="entry name" value="Acyl_CoA_acyltransferase"/>
</dbReference>
<evidence type="ECO:0000313" key="2">
    <source>
        <dbReference type="EMBL" id="TQF06927.1"/>
    </source>
</evidence>
<organism evidence="2 3">
    <name type="scientific">Kitasatospora acidiphila</name>
    <dbReference type="NCBI Taxonomy" id="2567942"/>
    <lineage>
        <taxon>Bacteria</taxon>
        <taxon>Bacillati</taxon>
        <taxon>Actinomycetota</taxon>
        <taxon>Actinomycetes</taxon>
        <taxon>Kitasatosporales</taxon>
        <taxon>Streptomycetaceae</taxon>
        <taxon>Kitasatospora</taxon>
    </lineage>
</organism>
<sequence length="187" mass="20625">MPQPETVYTTDRLTVRQWSPADQDRAFDLYSRWEVAQWLGSTPRAYEKPDEAAVFIERCRLRGAEDPRFGAWALERLDTGAVAGTVLLLPMTDADGPTDVVEVGWHLHPDSWGHGFATEAARGALAKGFADGLAEIRAVVRPDNQRSAAVCRRLGMADSGVTERWYGMPLMEFSMTLAAWEAAVGEG</sequence>
<keyword evidence="3" id="KW-1185">Reference proteome</keyword>
<dbReference type="OrthoDB" id="3533156at2"/>
<reference evidence="2 3" key="1">
    <citation type="submission" date="2019-06" db="EMBL/GenBank/DDBJ databases">
        <title>Description of Kitasatospora acidophila sp. nov. isolated from pine grove soil, and reclassification of Streptomyces novaecaesareae to Kitasatospora novaeceasareae comb. nov.</title>
        <authorList>
            <person name="Kim M.J."/>
        </authorList>
    </citation>
    <scope>NUCLEOTIDE SEQUENCE [LARGE SCALE GENOMIC DNA]</scope>
    <source>
        <strain evidence="2 3">MMS16-CNU292</strain>
    </source>
</reference>
<dbReference type="SUPFAM" id="SSF55729">
    <property type="entry name" value="Acyl-CoA N-acyltransferases (Nat)"/>
    <property type="match status" value="1"/>
</dbReference>
<dbReference type="Proteomes" id="UP000319103">
    <property type="component" value="Unassembled WGS sequence"/>
</dbReference>
<dbReference type="Gene3D" id="3.40.630.30">
    <property type="match status" value="1"/>
</dbReference>